<dbReference type="GO" id="GO:0017148">
    <property type="term" value="P:negative regulation of translation"/>
    <property type="evidence" value="ECO:0007669"/>
    <property type="project" value="TreeGrafter"/>
</dbReference>
<sequence>MPVVSYRLLPLLRCTRPNCPKFGRALWTCAIQSPSSTNASNYSTSSQKPSDPNNEENNVVEVYDVPHDQQWEENPEFDYTTQVIPAVYDFVTPKECFELNELRLVLKQENIQDLVFLHLPPNHVAEIMVIGSGTSAKHVRSTAGLIYRILKYKRRSSALGLPKVEGLEGSGDWIAINLGNILLHLFLPSVRMYYNLESLWVAGPRFDEATQLMRSQADSDQSDVQRKDVDWEEILREVQQQTRMSANRNVPSNKSLNQTGVSD</sequence>
<evidence type="ECO:0000313" key="5">
    <source>
        <dbReference type="WBParaSite" id="ECPE_0001699301-mRNA-1"/>
    </source>
</evidence>
<feature type="compositionally biased region" description="Low complexity" evidence="2">
    <location>
        <begin position="34"/>
        <end position="46"/>
    </location>
</feature>
<evidence type="ECO:0000313" key="4">
    <source>
        <dbReference type="Proteomes" id="UP000272942"/>
    </source>
</evidence>
<gene>
    <name evidence="3" type="ORF">ECPE_LOCUS16950</name>
</gene>
<dbReference type="WBParaSite" id="ECPE_0001699301-mRNA-1">
    <property type="protein sequence ID" value="ECPE_0001699301-mRNA-1"/>
    <property type="gene ID" value="ECPE_0001699301"/>
</dbReference>
<proteinExistence type="inferred from homology"/>
<dbReference type="PANTHER" id="PTHR21043">
    <property type="entry name" value="IOJAP SUPERFAMILY ORTHOLOG"/>
    <property type="match status" value="1"/>
</dbReference>
<name>A0A183BCL5_9TREM</name>
<dbReference type="InterPro" id="IPR004394">
    <property type="entry name" value="Iojap/RsfS/C7orf30"/>
</dbReference>
<dbReference type="AlphaFoldDB" id="A0A183BCL5"/>
<accession>A0A183BCL5</accession>
<protein>
    <submittedName>
        <fullName evidence="5">Mitochondrial assembly of ribosomal large subunit protein 1</fullName>
    </submittedName>
</protein>
<dbReference type="GO" id="GO:0005739">
    <property type="term" value="C:mitochondrion"/>
    <property type="evidence" value="ECO:0007669"/>
    <property type="project" value="TreeGrafter"/>
</dbReference>
<evidence type="ECO:0000313" key="3">
    <source>
        <dbReference type="EMBL" id="VDP94224.1"/>
    </source>
</evidence>
<dbReference type="GO" id="GO:0090071">
    <property type="term" value="P:negative regulation of ribosome biogenesis"/>
    <property type="evidence" value="ECO:0007669"/>
    <property type="project" value="TreeGrafter"/>
</dbReference>
<feature type="region of interest" description="Disordered" evidence="2">
    <location>
        <begin position="34"/>
        <end position="56"/>
    </location>
</feature>
<keyword evidence="4" id="KW-1185">Reference proteome</keyword>
<dbReference type="Proteomes" id="UP000272942">
    <property type="component" value="Unassembled WGS sequence"/>
</dbReference>
<dbReference type="GO" id="GO:0043023">
    <property type="term" value="F:ribosomal large subunit binding"/>
    <property type="evidence" value="ECO:0007669"/>
    <property type="project" value="TreeGrafter"/>
</dbReference>
<dbReference type="EMBL" id="UZAN01066664">
    <property type="protein sequence ID" value="VDP94224.1"/>
    <property type="molecule type" value="Genomic_DNA"/>
</dbReference>
<evidence type="ECO:0000256" key="1">
    <source>
        <dbReference type="ARBA" id="ARBA00010574"/>
    </source>
</evidence>
<reference evidence="5" key="1">
    <citation type="submission" date="2016-06" db="UniProtKB">
        <authorList>
            <consortium name="WormBaseParasite"/>
        </authorList>
    </citation>
    <scope>IDENTIFICATION</scope>
</reference>
<reference evidence="3 4" key="2">
    <citation type="submission" date="2018-11" db="EMBL/GenBank/DDBJ databases">
        <authorList>
            <consortium name="Pathogen Informatics"/>
        </authorList>
    </citation>
    <scope>NUCLEOTIDE SEQUENCE [LARGE SCALE GENOMIC DNA]</scope>
    <source>
        <strain evidence="3 4">Egypt</strain>
    </source>
</reference>
<dbReference type="Pfam" id="PF02410">
    <property type="entry name" value="RsfS"/>
    <property type="match status" value="1"/>
</dbReference>
<organism evidence="5">
    <name type="scientific">Echinostoma caproni</name>
    <dbReference type="NCBI Taxonomy" id="27848"/>
    <lineage>
        <taxon>Eukaryota</taxon>
        <taxon>Metazoa</taxon>
        <taxon>Spiralia</taxon>
        <taxon>Lophotrochozoa</taxon>
        <taxon>Platyhelminthes</taxon>
        <taxon>Trematoda</taxon>
        <taxon>Digenea</taxon>
        <taxon>Plagiorchiida</taxon>
        <taxon>Echinostomata</taxon>
        <taxon>Echinostomatoidea</taxon>
        <taxon>Echinostomatidae</taxon>
        <taxon>Echinostoma</taxon>
    </lineage>
</organism>
<feature type="region of interest" description="Disordered" evidence="2">
    <location>
        <begin position="242"/>
        <end position="263"/>
    </location>
</feature>
<dbReference type="OrthoDB" id="21330at2759"/>
<evidence type="ECO:0000256" key="2">
    <source>
        <dbReference type="SAM" id="MobiDB-lite"/>
    </source>
</evidence>
<dbReference type="SUPFAM" id="SSF81301">
    <property type="entry name" value="Nucleotidyltransferase"/>
    <property type="match status" value="1"/>
</dbReference>
<comment type="similarity">
    <text evidence="1">Belongs to the Iojap/RsfS family.</text>
</comment>
<dbReference type="Gene3D" id="3.30.460.10">
    <property type="entry name" value="Beta Polymerase, domain 2"/>
    <property type="match status" value="1"/>
</dbReference>
<dbReference type="PANTHER" id="PTHR21043:SF0">
    <property type="entry name" value="MITOCHONDRIAL ASSEMBLY OF RIBOSOMAL LARGE SUBUNIT PROTEIN 1"/>
    <property type="match status" value="1"/>
</dbReference>
<dbReference type="InterPro" id="IPR043519">
    <property type="entry name" value="NT_sf"/>
</dbReference>